<comment type="caution">
    <text evidence="2">The sequence shown here is derived from an EMBL/GenBank/DDBJ whole genome shotgun (WGS) entry which is preliminary data.</text>
</comment>
<reference evidence="2" key="1">
    <citation type="submission" date="2023-09" db="EMBL/GenBank/DDBJ databases">
        <title>Paucibacter sp. APW11 Genome sequencing and assembly.</title>
        <authorList>
            <person name="Kim I."/>
        </authorList>
    </citation>
    <scope>NUCLEOTIDE SEQUENCE</scope>
    <source>
        <strain evidence="2">APW11</strain>
    </source>
</reference>
<proteinExistence type="predicted"/>
<feature type="compositionally biased region" description="Low complexity" evidence="1">
    <location>
        <begin position="8"/>
        <end position="24"/>
    </location>
</feature>
<organism evidence="2 3">
    <name type="scientific">Roseateles aquae</name>
    <dbReference type="NCBI Taxonomy" id="3077235"/>
    <lineage>
        <taxon>Bacteria</taxon>
        <taxon>Pseudomonadati</taxon>
        <taxon>Pseudomonadota</taxon>
        <taxon>Betaproteobacteria</taxon>
        <taxon>Burkholderiales</taxon>
        <taxon>Sphaerotilaceae</taxon>
        <taxon>Roseateles</taxon>
    </lineage>
</organism>
<evidence type="ECO:0008006" key="4">
    <source>
        <dbReference type="Google" id="ProtNLM"/>
    </source>
</evidence>
<sequence>MSNLNTQSASASTAPTATPSATPSALAEQATAAVDSAAKTVAMSLAKGADQAIARVDGLASRAVQRCDQGLASARRLGEQTQGYIRQEPLKSVAMAAAGGALLLAAARLLWPAPPRG</sequence>
<evidence type="ECO:0000313" key="3">
    <source>
        <dbReference type="Proteomes" id="UP001246372"/>
    </source>
</evidence>
<evidence type="ECO:0000313" key="2">
    <source>
        <dbReference type="EMBL" id="MDT8997747.1"/>
    </source>
</evidence>
<accession>A0ABU3P647</accession>
<feature type="region of interest" description="Disordered" evidence="1">
    <location>
        <begin position="1"/>
        <end position="24"/>
    </location>
</feature>
<name>A0ABU3P647_9BURK</name>
<dbReference type="RefSeq" id="WP_315647969.1">
    <property type="nucleotide sequence ID" value="NZ_JAVXZY010000001.1"/>
</dbReference>
<keyword evidence="3" id="KW-1185">Reference proteome</keyword>
<dbReference type="EMBL" id="JAVXZY010000001">
    <property type="protein sequence ID" value="MDT8997747.1"/>
    <property type="molecule type" value="Genomic_DNA"/>
</dbReference>
<protein>
    <recommendedName>
        <fullName evidence="4">DUF883 domain-containing protein</fullName>
    </recommendedName>
</protein>
<gene>
    <name evidence="2" type="ORF">RQP53_00495</name>
</gene>
<evidence type="ECO:0000256" key="1">
    <source>
        <dbReference type="SAM" id="MobiDB-lite"/>
    </source>
</evidence>
<dbReference type="Proteomes" id="UP001246372">
    <property type="component" value="Unassembled WGS sequence"/>
</dbReference>